<evidence type="ECO:0000256" key="4">
    <source>
        <dbReference type="ARBA" id="ARBA00023163"/>
    </source>
</evidence>
<evidence type="ECO:0000313" key="7">
    <source>
        <dbReference type="EMBL" id="GAA4350616.1"/>
    </source>
</evidence>
<dbReference type="PANTHER" id="PTHR30346:SF0">
    <property type="entry name" value="HCA OPERON TRANSCRIPTIONAL ACTIVATOR HCAR"/>
    <property type="match status" value="1"/>
</dbReference>
<keyword evidence="2" id="KW-0805">Transcription regulation</keyword>
<dbReference type="RefSeq" id="WP_345539868.1">
    <property type="nucleotide sequence ID" value="NZ_BAABGJ010000071.1"/>
</dbReference>
<evidence type="ECO:0000256" key="3">
    <source>
        <dbReference type="ARBA" id="ARBA00023125"/>
    </source>
</evidence>
<dbReference type="PRINTS" id="PR00039">
    <property type="entry name" value="HTHLYSR"/>
</dbReference>
<evidence type="ECO:0000313" key="8">
    <source>
        <dbReference type="Proteomes" id="UP001500975"/>
    </source>
</evidence>
<feature type="region of interest" description="Disordered" evidence="5">
    <location>
        <begin position="292"/>
        <end position="320"/>
    </location>
</feature>
<comment type="caution">
    <text evidence="7">The sequence shown here is derived from an EMBL/GenBank/DDBJ whole genome shotgun (WGS) entry which is preliminary data.</text>
</comment>
<name>A0ABP8I3H2_9BURK</name>
<protein>
    <submittedName>
        <fullName evidence="7">LysR substrate-binding domain-containing protein</fullName>
    </submittedName>
</protein>
<gene>
    <name evidence="7" type="ORF">GCM10023165_38090</name>
</gene>
<dbReference type="SUPFAM" id="SSF53850">
    <property type="entry name" value="Periplasmic binding protein-like II"/>
    <property type="match status" value="1"/>
</dbReference>
<comment type="similarity">
    <text evidence="1">Belongs to the LysR transcriptional regulatory family.</text>
</comment>
<dbReference type="InterPro" id="IPR036390">
    <property type="entry name" value="WH_DNA-bd_sf"/>
</dbReference>
<dbReference type="Proteomes" id="UP001500975">
    <property type="component" value="Unassembled WGS sequence"/>
</dbReference>
<keyword evidence="3" id="KW-0238">DNA-binding</keyword>
<dbReference type="PROSITE" id="PS50931">
    <property type="entry name" value="HTH_LYSR"/>
    <property type="match status" value="1"/>
</dbReference>
<dbReference type="InterPro" id="IPR005119">
    <property type="entry name" value="LysR_subst-bd"/>
</dbReference>
<dbReference type="Gene3D" id="1.10.10.10">
    <property type="entry name" value="Winged helix-like DNA-binding domain superfamily/Winged helix DNA-binding domain"/>
    <property type="match status" value="1"/>
</dbReference>
<dbReference type="InterPro" id="IPR036388">
    <property type="entry name" value="WH-like_DNA-bd_sf"/>
</dbReference>
<accession>A0ABP8I3H2</accession>
<evidence type="ECO:0000256" key="2">
    <source>
        <dbReference type="ARBA" id="ARBA00023015"/>
    </source>
</evidence>
<evidence type="ECO:0000259" key="6">
    <source>
        <dbReference type="PROSITE" id="PS50931"/>
    </source>
</evidence>
<feature type="compositionally biased region" description="Low complexity" evidence="5">
    <location>
        <begin position="300"/>
        <end position="314"/>
    </location>
</feature>
<keyword evidence="8" id="KW-1185">Reference proteome</keyword>
<dbReference type="SUPFAM" id="SSF46785">
    <property type="entry name" value="Winged helix' DNA-binding domain"/>
    <property type="match status" value="1"/>
</dbReference>
<keyword evidence="4" id="KW-0804">Transcription</keyword>
<dbReference type="EMBL" id="BAABGJ010000071">
    <property type="protein sequence ID" value="GAA4350616.1"/>
    <property type="molecule type" value="Genomic_DNA"/>
</dbReference>
<sequence>MELRHLRYFLVLAEELHFGRAARRLAISQPPLSVAIRQLEDAVGARLFERNSKEVRLTPAGEALRASARRLLRQAEEAALEARDVARGAAGRLRIGFVGAMLYRGLPQALARFQAAHPAVRVTLAELNSGEQIAELLHDRLDLGFVHTSRMPAELRHVLLLSEPFVACLPATHRLARRRTIGLARLHDQPFVLFSRSASPDYHERILAICAAAGFHPEVRHEVRHWLSVVSLVSQGMGVALVPSALQHAALRGAVFRPLEEAVAGSDAYAVWPEGAANMLVQRLLDSFTRTGALPPLPRTGPAASGSAPSSSRSSRTRES</sequence>
<organism evidence="7 8">
    <name type="scientific">Variovorax defluvii</name>
    <dbReference type="NCBI Taxonomy" id="913761"/>
    <lineage>
        <taxon>Bacteria</taxon>
        <taxon>Pseudomonadati</taxon>
        <taxon>Pseudomonadota</taxon>
        <taxon>Betaproteobacteria</taxon>
        <taxon>Burkholderiales</taxon>
        <taxon>Comamonadaceae</taxon>
        <taxon>Variovorax</taxon>
    </lineage>
</organism>
<proteinExistence type="inferred from homology"/>
<reference evidence="8" key="1">
    <citation type="journal article" date="2019" name="Int. J. Syst. Evol. Microbiol.">
        <title>The Global Catalogue of Microorganisms (GCM) 10K type strain sequencing project: providing services to taxonomists for standard genome sequencing and annotation.</title>
        <authorList>
            <consortium name="The Broad Institute Genomics Platform"/>
            <consortium name="The Broad Institute Genome Sequencing Center for Infectious Disease"/>
            <person name="Wu L."/>
            <person name="Ma J."/>
        </authorList>
    </citation>
    <scope>NUCLEOTIDE SEQUENCE [LARGE SCALE GENOMIC DNA]</scope>
    <source>
        <strain evidence="8">JCM 17804</strain>
    </source>
</reference>
<dbReference type="Pfam" id="PF00126">
    <property type="entry name" value="HTH_1"/>
    <property type="match status" value="1"/>
</dbReference>
<dbReference type="Pfam" id="PF03466">
    <property type="entry name" value="LysR_substrate"/>
    <property type="match status" value="1"/>
</dbReference>
<dbReference type="PANTHER" id="PTHR30346">
    <property type="entry name" value="TRANSCRIPTIONAL DUAL REGULATOR HCAR-RELATED"/>
    <property type="match status" value="1"/>
</dbReference>
<evidence type="ECO:0000256" key="1">
    <source>
        <dbReference type="ARBA" id="ARBA00009437"/>
    </source>
</evidence>
<evidence type="ECO:0000256" key="5">
    <source>
        <dbReference type="SAM" id="MobiDB-lite"/>
    </source>
</evidence>
<dbReference type="Gene3D" id="3.40.190.10">
    <property type="entry name" value="Periplasmic binding protein-like II"/>
    <property type="match status" value="2"/>
</dbReference>
<feature type="domain" description="HTH lysR-type" evidence="6">
    <location>
        <begin position="1"/>
        <end position="58"/>
    </location>
</feature>
<dbReference type="InterPro" id="IPR000847">
    <property type="entry name" value="LysR_HTH_N"/>
</dbReference>